<sequence>MQNDMVSYPAVLTPLENDHFLISFPDIPGAFATAPCLSDAFSLAVDTLGSALLDRPNLPLPSDPPKNQFGPDGSLTILISVDLTHVA</sequence>
<organism evidence="1 2">
    <name type="scientific">Secundilactobacillus malefermentans</name>
    <dbReference type="NCBI Taxonomy" id="176292"/>
    <lineage>
        <taxon>Bacteria</taxon>
        <taxon>Bacillati</taxon>
        <taxon>Bacillota</taxon>
        <taxon>Bacilli</taxon>
        <taxon>Lactobacillales</taxon>
        <taxon>Lactobacillaceae</taxon>
        <taxon>Secundilactobacillus</taxon>
    </lineage>
</organism>
<dbReference type="Proteomes" id="UP000294854">
    <property type="component" value="Unassembled WGS sequence"/>
</dbReference>
<dbReference type="EMBL" id="PUFO01000110">
    <property type="protein sequence ID" value="TDG70843.1"/>
    <property type="molecule type" value="Genomic_DNA"/>
</dbReference>
<dbReference type="InterPro" id="IPR035069">
    <property type="entry name" value="TTHA1013/TTHA0281-like"/>
</dbReference>
<dbReference type="SUPFAM" id="SSF143100">
    <property type="entry name" value="TTHA1013/TTHA0281-like"/>
    <property type="match status" value="1"/>
</dbReference>
<protein>
    <recommendedName>
        <fullName evidence="3">HicB-like antitoxin of toxin-antitoxin system domain-containing protein</fullName>
    </recommendedName>
</protein>
<dbReference type="Gene3D" id="3.30.160.250">
    <property type="match status" value="1"/>
</dbReference>
<keyword evidence="2" id="KW-1185">Reference proteome</keyword>
<accession>A0A4R5NCJ6</accession>
<name>A0A4R5NCJ6_9LACO</name>
<dbReference type="RefSeq" id="WP_010620253.1">
    <property type="nucleotide sequence ID" value="NZ_CP042371.1"/>
</dbReference>
<dbReference type="OrthoDB" id="5419659at2"/>
<reference evidence="1 2" key="1">
    <citation type="journal article" date="2019" name="Appl. Microbiol. Biotechnol.">
        <title>Uncovering carbohydrate metabolism through a genotype-phenotype association study of 56 lactic acid bacteria genomes.</title>
        <authorList>
            <person name="Buron-Moles G."/>
            <person name="Chailyan A."/>
            <person name="Dolejs I."/>
            <person name="Forster J."/>
            <person name="Miks M.H."/>
        </authorList>
    </citation>
    <scope>NUCLEOTIDE SEQUENCE [LARGE SCALE GENOMIC DNA]</scope>
    <source>
        <strain evidence="1 2">ATCC 49373</strain>
    </source>
</reference>
<comment type="caution">
    <text evidence="1">The sequence shown here is derived from an EMBL/GenBank/DDBJ whole genome shotgun (WGS) entry which is preliminary data.</text>
</comment>
<evidence type="ECO:0008006" key="3">
    <source>
        <dbReference type="Google" id="ProtNLM"/>
    </source>
</evidence>
<proteinExistence type="predicted"/>
<evidence type="ECO:0000313" key="2">
    <source>
        <dbReference type="Proteomes" id="UP000294854"/>
    </source>
</evidence>
<gene>
    <name evidence="1" type="ORF">C5L31_000411</name>
</gene>
<evidence type="ECO:0000313" key="1">
    <source>
        <dbReference type="EMBL" id="TDG70843.1"/>
    </source>
</evidence>
<dbReference type="AlphaFoldDB" id="A0A4R5NCJ6"/>